<evidence type="ECO:0000313" key="2">
    <source>
        <dbReference type="Proteomes" id="UP000494165"/>
    </source>
</evidence>
<protein>
    <submittedName>
        <fullName evidence="1">Uncharacterized protein</fullName>
    </submittedName>
</protein>
<name>A0A8S1CQQ8_9INSE</name>
<evidence type="ECO:0000313" key="1">
    <source>
        <dbReference type="EMBL" id="CAB3370155.1"/>
    </source>
</evidence>
<keyword evidence="2" id="KW-1185">Reference proteome</keyword>
<accession>A0A8S1CQQ8</accession>
<organism evidence="1 2">
    <name type="scientific">Cloeon dipterum</name>
    <dbReference type="NCBI Taxonomy" id="197152"/>
    <lineage>
        <taxon>Eukaryota</taxon>
        <taxon>Metazoa</taxon>
        <taxon>Ecdysozoa</taxon>
        <taxon>Arthropoda</taxon>
        <taxon>Hexapoda</taxon>
        <taxon>Insecta</taxon>
        <taxon>Pterygota</taxon>
        <taxon>Palaeoptera</taxon>
        <taxon>Ephemeroptera</taxon>
        <taxon>Pisciforma</taxon>
        <taxon>Baetidae</taxon>
        <taxon>Cloeon</taxon>
    </lineage>
</organism>
<comment type="caution">
    <text evidence="1">The sequence shown here is derived from an EMBL/GenBank/DDBJ whole genome shotgun (WGS) entry which is preliminary data.</text>
</comment>
<proteinExistence type="predicted"/>
<sequence length="157" mass="16635">MSAQIDRPLANTGVKSGRPFWSESGGGSIKRAAAAKKAYTRSQDSIMKLFIVLALVAVAMGEPAVEKRAAQGIYHFATGPLAAPLAVAPAPIPVATPFAAPAPVHVPVAHPIPFHPPIVRAVPVPVPVAPVVRYSPPVLVKRYTVVRNVLPRLRFVY</sequence>
<dbReference type="EMBL" id="CADEPI010000050">
    <property type="protein sequence ID" value="CAB3370155.1"/>
    <property type="molecule type" value="Genomic_DNA"/>
</dbReference>
<dbReference type="AlphaFoldDB" id="A0A8S1CQQ8"/>
<dbReference type="Proteomes" id="UP000494165">
    <property type="component" value="Unassembled WGS sequence"/>
</dbReference>
<reference evidence="1 2" key="1">
    <citation type="submission" date="2020-04" db="EMBL/GenBank/DDBJ databases">
        <authorList>
            <person name="Alioto T."/>
            <person name="Alioto T."/>
            <person name="Gomez Garrido J."/>
        </authorList>
    </citation>
    <scope>NUCLEOTIDE SEQUENCE [LARGE SCALE GENOMIC DNA]</scope>
</reference>
<gene>
    <name evidence="1" type="ORF">CLODIP_2_CD12092</name>
</gene>